<dbReference type="AlphaFoldDB" id="A0A0C2N941"/>
<proteinExistence type="predicted"/>
<evidence type="ECO:0000313" key="2">
    <source>
        <dbReference type="EMBL" id="KII70447.1"/>
    </source>
</evidence>
<evidence type="ECO:0000313" key="3">
    <source>
        <dbReference type="Proteomes" id="UP000031668"/>
    </source>
</evidence>
<gene>
    <name evidence="2" type="ORF">RF11_09710</name>
</gene>
<evidence type="ECO:0000256" key="1">
    <source>
        <dbReference type="SAM" id="MobiDB-lite"/>
    </source>
</evidence>
<organism evidence="2 3">
    <name type="scientific">Thelohanellus kitauei</name>
    <name type="common">Myxosporean</name>
    <dbReference type="NCBI Taxonomy" id="669202"/>
    <lineage>
        <taxon>Eukaryota</taxon>
        <taxon>Metazoa</taxon>
        <taxon>Cnidaria</taxon>
        <taxon>Myxozoa</taxon>
        <taxon>Myxosporea</taxon>
        <taxon>Bivalvulida</taxon>
        <taxon>Platysporina</taxon>
        <taxon>Myxobolidae</taxon>
        <taxon>Thelohanellus</taxon>
    </lineage>
</organism>
<name>A0A0C2N941_THEKT</name>
<reference evidence="2 3" key="1">
    <citation type="journal article" date="2014" name="Genome Biol. Evol.">
        <title>The genome of the myxosporean Thelohanellus kitauei shows adaptations to nutrient acquisition within its fish host.</title>
        <authorList>
            <person name="Yang Y."/>
            <person name="Xiong J."/>
            <person name="Zhou Z."/>
            <person name="Huo F."/>
            <person name="Miao W."/>
            <person name="Ran C."/>
            <person name="Liu Y."/>
            <person name="Zhang J."/>
            <person name="Feng J."/>
            <person name="Wang M."/>
            <person name="Wang M."/>
            <person name="Wang L."/>
            <person name="Yao B."/>
        </authorList>
    </citation>
    <scope>NUCLEOTIDE SEQUENCE [LARGE SCALE GENOMIC DNA]</scope>
    <source>
        <strain evidence="2">Wuqing</strain>
    </source>
</reference>
<feature type="region of interest" description="Disordered" evidence="1">
    <location>
        <begin position="192"/>
        <end position="215"/>
    </location>
</feature>
<dbReference type="EMBL" id="JWZT01002080">
    <property type="protein sequence ID" value="KII70447.1"/>
    <property type="molecule type" value="Genomic_DNA"/>
</dbReference>
<protein>
    <submittedName>
        <fullName evidence="2">Uncharacterized protein</fullName>
    </submittedName>
</protein>
<dbReference type="Proteomes" id="UP000031668">
    <property type="component" value="Unassembled WGS sequence"/>
</dbReference>
<sequence length="215" mass="24076">MDGQNPYNNERGYTPRMQDVQFITMPYAGYVVGSDVPAIQYAEMNNQENVNNANQFGTVAVNQPFPRTPTMAQHVKNSSLFNTLCQPSSRMTQPIKHSSTGNPSTQRSPVFNQILPRPMNNQPIQYPLMNQHIAYSSMAPPIQHPQIIADGQNNLFTMTGQIPFSPVANFSQTPPIGRSELTQQQLYNVLKNPNPSSETPQGTFLVYPSNSRKIY</sequence>
<accession>A0A0C2N941</accession>
<comment type="caution">
    <text evidence="2">The sequence shown here is derived from an EMBL/GenBank/DDBJ whole genome shotgun (WGS) entry which is preliminary data.</text>
</comment>
<keyword evidence="3" id="KW-1185">Reference proteome</keyword>
<feature type="region of interest" description="Disordered" evidence="1">
    <location>
        <begin position="90"/>
        <end position="109"/>
    </location>
</feature>